<dbReference type="STRING" id="1317117.ATO7_06745"/>
<dbReference type="FunFam" id="1.20.1060.10:FF:000001">
    <property type="entry name" value="DNA polymerase I"/>
    <property type="match status" value="1"/>
</dbReference>
<evidence type="ECO:0000313" key="21">
    <source>
        <dbReference type="EMBL" id="ORE89558.1"/>
    </source>
</evidence>
<dbReference type="OrthoDB" id="9806424at2"/>
<dbReference type="Pfam" id="PF02739">
    <property type="entry name" value="5_3_exonuc_N"/>
    <property type="match status" value="1"/>
</dbReference>
<dbReference type="InterPro" id="IPR002298">
    <property type="entry name" value="DNA_polymerase_A"/>
</dbReference>
<dbReference type="GO" id="GO:0008409">
    <property type="term" value="F:5'-3' exonuclease activity"/>
    <property type="evidence" value="ECO:0007669"/>
    <property type="project" value="UniProtKB-UniRule"/>
</dbReference>
<dbReference type="SUPFAM" id="SSF56672">
    <property type="entry name" value="DNA/RNA polymerases"/>
    <property type="match status" value="1"/>
</dbReference>
<organism evidence="21 22">
    <name type="scientific">Oceanococcus atlanticus</name>
    <dbReference type="NCBI Taxonomy" id="1317117"/>
    <lineage>
        <taxon>Bacteria</taxon>
        <taxon>Pseudomonadati</taxon>
        <taxon>Pseudomonadota</taxon>
        <taxon>Gammaproteobacteria</taxon>
        <taxon>Chromatiales</taxon>
        <taxon>Oceanococcaceae</taxon>
        <taxon>Oceanococcus</taxon>
    </lineage>
</organism>
<evidence type="ECO:0000256" key="1">
    <source>
        <dbReference type="ARBA" id="ARBA00007705"/>
    </source>
</evidence>
<evidence type="ECO:0000256" key="9">
    <source>
        <dbReference type="ARBA" id="ARBA00022763"/>
    </source>
</evidence>
<keyword evidence="10 17" id="KW-0378">Hydrolase</keyword>
<dbReference type="RefSeq" id="WP_083560772.1">
    <property type="nucleotide sequence ID" value="NZ_AQQV01000001.1"/>
</dbReference>
<protein>
    <recommendedName>
        <fullName evidence="4 16">DNA polymerase I</fullName>
        <ecNumber evidence="3 16">2.7.7.7</ecNumber>
    </recommendedName>
</protein>
<evidence type="ECO:0000256" key="13">
    <source>
        <dbReference type="ARBA" id="ARBA00023125"/>
    </source>
</evidence>
<dbReference type="FunFam" id="1.10.150.20:FF:000003">
    <property type="entry name" value="DNA polymerase I"/>
    <property type="match status" value="1"/>
</dbReference>
<evidence type="ECO:0000256" key="6">
    <source>
        <dbReference type="ARBA" id="ARBA00022695"/>
    </source>
</evidence>
<comment type="catalytic activity">
    <reaction evidence="15 17">
        <text>DNA(n) + a 2'-deoxyribonucleoside 5'-triphosphate = DNA(n+1) + diphosphate</text>
        <dbReference type="Rhea" id="RHEA:22508"/>
        <dbReference type="Rhea" id="RHEA-COMP:17339"/>
        <dbReference type="Rhea" id="RHEA-COMP:17340"/>
        <dbReference type="ChEBI" id="CHEBI:33019"/>
        <dbReference type="ChEBI" id="CHEBI:61560"/>
        <dbReference type="ChEBI" id="CHEBI:173112"/>
        <dbReference type="EC" id="2.7.7.7"/>
    </reaction>
</comment>
<dbReference type="SUPFAM" id="SSF88723">
    <property type="entry name" value="PIN domain-like"/>
    <property type="match status" value="1"/>
</dbReference>
<keyword evidence="9 17" id="KW-0227">DNA damage</keyword>
<comment type="caution">
    <text evidence="21">The sequence shown here is derived from an EMBL/GenBank/DDBJ whole genome shotgun (WGS) entry which is preliminary data.</text>
</comment>
<evidence type="ECO:0000256" key="16">
    <source>
        <dbReference type="NCBIfam" id="TIGR00593"/>
    </source>
</evidence>
<sequence length="897" mass="99646">MSAIILVDGSSWLYRAFHALPRLTSPDGQPTGAIFGMGNMLQKLLKDYDPQHIAVIFDPRGKTFRHELYAEYKANRPPVPPELSAQFEPLCELIDVLGLPRLQVAGVEADDVIATLARQAAEDGREVLVVSGDKDLAQMVSPQVQLLDTMKGTLYDADGIKEKYAVRPDQIVDWLALMGDSSDNVPGVPGVGAKTAAKWLASYDTLDAIIEHADEIKGKIGEKLRAHLDQLPLSRELVTVKDELELPTGIDSLTRKALDSDGFAAFARRFGFNRWVEQVAGGGSVRAAKDKAPQQHIEVETVLDEEALITLRDALKAAELFAVDTETDSLDPQQARLVGLSFATADNKAWYLPVAHDYLGAPQQLPLDTVRNELAEVLADTSRAKIAQHGKYDMHVLRRHDMPLRGVAWDTMLESYVLNATASRHDMDSLARFYLDRDTISFKDIAGSGRKQLTFNQIDLDKAAEYAGEDAAVTFALHQRIGGELQADDKLLKVYRQIEQPLIEVLAAIEANGVLVDRNLLAQASGEFAERMDEMERRAHEIAGAPFNLNSPAQLKDILFDQLELPVLRKTPKGAPSTAEDVLQELADQHELPQMILDWRGLAKLRSTYTEKLPGNINPHTGRVHTSYHQAVAATGRLSSSDPNLQNIPIRNDDGRRIRQAFVASEGQRIVALDYSQIELRLMAHMSDDASMKDAFLSGQDIHSRTASEVFDIPLDQIESSHRRAAKAINFGLIYGISAFGLARNLSIARSEAQSHMERFFNRYPGVAEYMERCKQQAHDSGYVETLYGRRLYLPEINDRNGSRRQAAERVAINAPLQGTAADIIKLAMVDIHQQLEGQQAVRMIMQVHDELVFEIREDAVEQWLPKLQQRMENVAELSVPLKVEGGVGSNWDQAHG</sequence>
<dbReference type="FunFam" id="3.30.420.10:FF:000026">
    <property type="entry name" value="DNA polymerase I"/>
    <property type="match status" value="1"/>
</dbReference>
<evidence type="ECO:0000256" key="15">
    <source>
        <dbReference type="ARBA" id="ARBA00049244"/>
    </source>
</evidence>
<proteinExistence type="inferred from homology"/>
<dbReference type="PANTHER" id="PTHR10133">
    <property type="entry name" value="DNA POLYMERASE I"/>
    <property type="match status" value="1"/>
</dbReference>
<dbReference type="GO" id="GO:0006261">
    <property type="term" value="P:DNA-templated DNA replication"/>
    <property type="evidence" value="ECO:0007669"/>
    <property type="project" value="UniProtKB-UniRule"/>
</dbReference>
<dbReference type="PRINTS" id="PR00868">
    <property type="entry name" value="DNAPOLI"/>
</dbReference>
<comment type="function">
    <text evidence="17">In addition to polymerase activity, this DNA polymerase exhibits 3'-5' and 5'-3' exonuclease activity.</text>
</comment>
<evidence type="ECO:0000256" key="2">
    <source>
        <dbReference type="ARBA" id="ARBA00011541"/>
    </source>
</evidence>
<evidence type="ECO:0000256" key="4">
    <source>
        <dbReference type="ARBA" id="ARBA00020311"/>
    </source>
</evidence>
<dbReference type="PROSITE" id="PS00447">
    <property type="entry name" value="DNA_POLYMERASE_A"/>
    <property type="match status" value="1"/>
</dbReference>
<dbReference type="InterPro" id="IPR020045">
    <property type="entry name" value="DNA_polI_H3TH"/>
</dbReference>
<dbReference type="InterPro" id="IPR002562">
    <property type="entry name" value="3'-5'_exonuclease_dom"/>
</dbReference>
<dbReference type="CDD" id="cd09859">
    <property type="entry name" value="PIN_53EXO"/>
    <property type="match status" value="1"/>
</dbReference>
<dbReference type="InterPro" id="IPR036279">
    <property type="entry name" value="5-3_exonuclease_C_sf"/>
</dbReference>
<dbReference type="PANTHER" id="PTHR10133:SF27">
    <property type="entry name" value="DNA POLYMERASE NU"/>
    <property type="match status" value="1"/>
</dbReference>
<dbReference type="CDD" id="cd08637">
    <property type="entry name" value="DNA_pol_A_pol_I_C"/>
    <property type="match status" value="1"/>
</dbReference>
<evidence type="ECO:0000256" key="5">
    <source>
        <dbReference type="ARBA" id="ARBA00022679"/>
    </source>
</evidence>
<evidence type="ECO:0000259" key="19">
    <source>
        <dbReference type="SMART" id="SM00475"/>
    </source>
</evidence>
<dbReference type="InterPro" id="IPR019760">
    <property type="entry name" value="DNA-dir_DNA_pol_A_CS"/>
</dbReference>
<dbReference type="InterPro" id="IPR036397">
    <property type="entry name" value="RNaseH_sf"/>
</dbReference>
<evidence type="ECO:0000259" key="20">
    <source>
        <dbReference type="SMART" id="SM00482"/>
    </source>
</evidence>
<dbReference type="CDD" id="cd06139">
    <property type="entry name" value="DNA_polA_I_Ecoli_like_exo"/>
    <property type="match status" value="1"/>
</dbReference>
<accession>A0A1Y1SJ29</accession>
<dbReference type="EC" id="2.7.7.7" evidence="3 16"/>
<dbReference type="SMART" id="SM00474">
    <property type="entry name" value="35EXOc"/>
    <property type="match status" value="1"/>
</dbReference>
<reference evidence="21 22" key="1">
    <citation type="submission" date="2013-04" db="EMBL/GenBank/DDBJ databases">
        <title>Oceanococcus atlanticus 22II-S10r2 Genome Sequencing.</title>
        <authorList>
            <person name="Lai Q."/>
            <person name="Li G."/>
            <person name="Shao Z."/>
        </authorList>
    </citation>
    <scope>NUCLEOTIDE SEQUENCE [LARGE SCALE GENOMIC DNA]</scope>
    <source>
        <strain evidence="21 22">22II-S10r2</strain>
    </source>
</reference>
<keyword evidence="7 17" id="KW-0235">DNA replication</keyword>
<dbReference type="GO" id="GO:0008408">
    <property type="term" value="F:3'-5' exonuclease activity"/>
    <property type="evidence" value="ECO:0007669"/>
    <property type="project" value="UniProtKB-UniRule"/>
</dbReference>
<dbReference type="SUPFAM" id="SSF53098">
    <property type="entry name" value="Ribonuclease H-like"/>
    <property type="match status" value="1"/>
</dbReference>
<dbReference type="Proteomes" id="UP000192342">
    <property type="component" value="Unassembled WGS sequence"/>
</dbReference>
<evidence type="ECO:0000256" key="12">
    <source>
        <dbReference type="ARBA" id="ARBA00022932"/>
    </source>
</evidence>
<dbReference type="NCBIfam" id="TIGR00593">
    <property type="entry name" value="pola"/>
    <property type="match status" value="1"/>
</dbReference>
<dbReference type="InterPro" id="IPR008918">
    <property type="entry name" value="HhH2"/>
</dbReference>
<dbReference type="InterPro" id="IPR043502">
    <property type="entry name" value="DNA/RNA_pol_sf"/>
</dbReference>
<dbReference type="Gene3D" id="3.30.70.370">
    <property type="match status" value="1"/>
</dbReference>
<dbReference type="GO" id="GO:0006302">
    <property type="term" value="P:double-strand break repair"/>
    <property type="evidence" value="ECO:0007669"/>
    <property type="project" value="TreeGrafter"/>
</dbReference>
<evidence type="ECO:0000256" key="17">
    <source>
        <dbReference type="RuleBase" id="RU004460"/>
    </source>
</evidence>
<keyword evidence="11 17" id="KW-0269">Exonuclease</keyword>
<evidence type="ECO:0000259" key="18">
    <source>
        <dbReference type="SMART" id="SM00474"/>
    </source>
</evidence>
<evidence type="ECO:0000256" key="11">
    <source>
        <dbReference type="ARBA" id="ARBA00022839"/>
    </source>
</evidence>
<dbReference type="InterPro" id="IPR018320">
    <property type="entry name" value="DNA_polymerase_1"/>
</dbReference>
<feature type="domain" description="3'-5' exonuclease" evidence="18">
    <location>
        <begin position="299"/>
        <end position="486"/>
    </location>
</feature>
<feature type="domain" description="DNA-directed DNA polymerase family A palm" evidence="20">
    <location>
        <begin position="655"/>
        <end position="860"/>
    </location>
</feature>
<feature type="domain" description="5'-3' exonuclease" evidence="19">
    <location>
        <begin position="2"/>
        <end position="256"/>
    </location>
</feature>
<dbReference type="Pfam" id="PF01612">
    <property type="entry name" value="DNA_pol_A_exo1"/>
    <property type="match status" value="1"/>
</dbReference>
<evidence type="ECO:0000313" key="22">
    <source>
        <dbReference type="Proteomes" id="UP000192342"/>
    </source>
</evidence>
<keyword evidence="8" id="KW-0540">Nuclease</keyword>
<evidence type="ECO:0000256" key="8">
    <source>
        <dbReference type="ARBA" id="ARBA00022722"/>
    </source>
</evidence>
<dbReference type="AlphaFoldDB" id="A0A1Y1SJ29"/>
<dbReference type="NCBIfam" id="NF004397">
    <property type="entry name" value="PRK05755.1"/>
    <property type="match status" value="1"/>
</dbReference>
<dbReference type="SUPFAM" id="SSF47807">
    <property type="entry name" value="5' to 3' exonuclease, C-terminal subdomain"/>
    <property type="match status" value="1"/>
</dbReference>
<comment type="similarity">
    <text evidence="1 17">Belongs to the DNA polymerase type-A family.</text>
</comment>
<evidence type="ECO:0000256" key="14">
    <source>
        <dbReference type="ARBA" id="ARBA00023204"/>
    </source>
</evidence>
<keyword evidence="13 17" id="KW-0238">DNA-binding</keyword>
<dbReference type="InterPro" id="IPR001098">
    <property type="entry name" value="DNA-dir_DNA_pol_A_palm_dom"/>
</dbReference>
<name>A0A1Y1SJ29_9GAMM</name>
<comment type="subunit">
    <text evidence="2">Single-chain monomer with multiple functions.</text>
</comment>
<dbReference type="InterPro" id="IPR020046">
    <property type="entry name" value="5-3_exonucl_a-hlix_arch_N"/>
</dbReference>
<evidence type="ECO:0000256" key="10">
    <source>
        <dbReference type="ARBA" id="ARBA00022801"/>
    </source>
</evidence>
<keyword evidence="5 17" id="KW-0808">Transferase</keyword>
<dbReference type="InterPro" id="IPR012337">
    <property type="entry name" value="RNaseH-like_sf"/>
</dbReference>
<dbReference type="InterPro" id="IPR029060">
    <property type="entry name" value="PIN-like_dom_sf"/>
</dbReference>
<dbReference type="SMART" id="SM00279">
    <property type="entry name" value="HhH2"/>
    <property type="match status" value="1"/>
</dbReference>
<dbReference type="Pfam" id="PF01367">
    <property type="entry name" value="5_3_exonuc"/>
    <property type="match status" value="1"/>
</dbReference>
<dbReference type="GO" id="GO:0003887">
    <property type="term" value="F:DNA-directed DNA polymerase activity"/>
    <property type="evidence" value="ECO:0007669"/>
    <property type="project" value="UniProtKB-UniRule"/>
</dbReference>
<dbReference type="Gene3D" id="3.30.420.10">
    <property type="entry name" value="Ribonuclease H-like superfamily/Ribonuclease H"/>
    <property type="match status" value="1"/>
</dbReference>
<evidence type="ECO:0000256" key="7">
    <source>
        <dbReference type="ARBA" id="ARBA00022705"/>
    </source>
</evidence>
<dbReference type="GO" id="GO:0003677">
    <property type="term" value="F:DNA binding"/>
    <property type="evidence" value="ECO:0007669"/>
    <property type="project" value="UniProtKB-UniRule"/>
</dbReference>
<dbReference type="Gene3D" id="1.20.1060.10">
    <property type="entry name" value="Taq DNA Polymerase, Chain T, domain 4"/>
    <property type="match status" value="1"/>
</dbReference>
<dbReference type="CDD" id="cd09898">
    <property type="entry name" value="H3TH_53EXO"/>
    <property type="match status" value="1"/>
</dbReference>
<keyword evidence="14 17" id="KW-0234">DNA repair</keyword>
<dbReference type="FunFam" id="1.10.150.20:FF:000002">
    <property type="entry name" value="DNA polymerase I"/>
    <property type="match status" value="1"/>
</dbReference>
<dbReference type="InterPro" id="IPR002421">
    <property type="entry name" value="5-3_exonuclease"/>
</dbReference>
<dbReference type="Gene3D" id="3.40.50.1010">
    <property type="entry name" value="5'-nuclease"/>
    <property type="match status" value="1"/>
</dbReference>
<keyword evidence="22" id="KW-1185">Reference proteome</keyword>
<dbReference type="Pfam" id="PF00476">
    <property type="entry name" value="DNA_pol_A"/>
    <property type="match status" value="1"/>
</dbReference>
<dbReference type="SMART" id="SM00482">
    <property type="entry name" value="POLAc"/>
    <property type="match status" value="1"/>
</dbReference>
<gene>
    <name evidence="17" type="primary">polA</name>
    <name evidence="21" type="ORF">ATO7_06745</name>
</gene>
<keyword evidence="12 17" id="KW-0239">DNA-directed DNA polymerase</keyword>
<dbReference type="FunFam" id="3.40.50.1010:FF:000001">
    <property type="entry name" value="DNA polymerase I"/>
    <property type="match status" value="1"/>
</dbReference>
<dbReference type="Gene3D" id="1.10.150.20">
    <property type="entry name" value="5' to 3' exonuclease, C-terminal subdomain"/>
    <property type="match status" value="2"/>
</dbReference>
<keyword evidence="6 17" id="KW-0548">Nucleotidyltransferase</keyword>
<dbReference type="SMART" id="SM00475">
    <property type="entry name" value="53EXOc"/>
    <property type="match status" value="1"/>
</dbReference>
<dbReference type="EMBL" id="AQQV01000001">
    <property type="protein sequence ID" value="ORE89558.1"/>
    <property type="molecule type" value="Genomic_DNA"/>
</dbReference>
<evidence type="ECO:0000256" key="3">
    <source>
        <dbReference type="ARBA" id="ARBA00012417"/>
    </source>
</evidence>